<feature type="compositionally biased region" description="Basic and acidic residues" evidence="1">
    <location>
        <begin position="15"/>
        <end position="35"/>
    </location>
</feature>
<feature type="compositionally biased region" description="Polar residues" evidence="1">
    <location>
        <begin position="96"/>
        <end position="113"/>
    </location>
</feature>
<dbReference type="Proteomes" id="UP000011115">
    <property type="component" value="Unassembled WGS sequence"/>
</dbReference>
<evidence type="ECO:0000313" key="2">
    <source>
        <dbReference type="EnsemblPlants" id="PGSC0003DMT400086382"/>
    </source>
</evidence>
<reference evidence="2" key="2">
    <citation type="submission" date="2015-06" db="UniProtKB">
        <authorList>
            <consortium name="EnsemblPlants"/>
        </authorList>
    </citation>
    <scope>IDENTIFICATION</scope>
    <source>
        <strain evidence="2">DM1-3 516 R44</strain>
    </source>
</reference>
<organism evidence="2 3">
    <name type="scientific">Solanum tuberosum</name>
    <name type="common">Potato</name>
    <dbReference type="NCBI Taxonomy" id="4113"/>
    <lineage>
        <taxon>Eukaryota</taxon>
        <taxon>Viridiplantae</taxon>
        <taxon>Streptophyta</taxon>
        <taxon>Embryophyta</taxon>
        <taxon>Tracheophyta</taxon>
        <taxon>Spermatophyta</taxon>
        <taxon>Magnoliopsida</taxon>
        <taxon>eudicotyledons</taxon>
        <taxon>Gunneridae</taxon>
        <taxon>Pentapetalae</taxon>
        <taxon>asterids</taxon>
        <taxon>lamiids</taxon>
        <taxon>Solanales</taxon>
        <taxon>Solanaceae</taxon>
        <taxon>Solanoideae</taxon>
        <taxon>Solaneae</taxon>
        <taxon>Solanum</taxon>
    </lineage>
</organism>
<evidence type="ECO:0000313" key="3">
    <source>
        <dbReference type="Proteomes" id="UP000011115"/>
    </source>
</evidence>
<dbReference type="InParanoid" id="M1DBL9"/>
<feature type="region of interest" description="Disordered" evidence="1">
    <location>
        <begin position="95"/>
        <end position="119"/>
    </location>
</feature>
<dbReference type="PaxDb" id="4113-PGSC0003DMT400086382"/>
<accession>M1DBL9</accession>
<feature type="region of interest" description="Disordered" evidence="1">
    <location>
        <begin position="1"/>
        <end position="58"/>
    </location>
</feature>
<dbReference type="Gramene" id="PGSC0003DMT400086382">
    <property type="protein sequence ID" value="PGSC0003DMT400086382"/>
    <property type="gene ID" value="PGSC0003DMG400035953"/>
</dbReference>
<reference evidence="3" key="1">
    <citation type="journal article" date="2011" name="Nature">
        <title>Genome sequence and analysis of the tuber crop potato.</title>
        <authorList>
            <consortium name="The Potato Genome Sequencing Consortium"/>
        </authorList>
    </citation>
    <scope>NUCLEOTIDE SEQUENCE [LARGE SCALE GENOMIC DNA]</scope>
    <source>
        <strain evidence="3">cv. DM1-3 516 R44</strain>
    </source>
</reference>
<name>M1DBL9_SOLTU</name>
<dbReference type="AlphaFoldDB" id="M1DBL9"/>
<proteinExistence type="predicted"/>
<dbReference type="HOGENOM" id="CLU_029307_7_2_1"/>
<sequence>MTKPKAATRITPAQEKSKGIAIKEDAITSKGKDSKLPTTTGKGKGKRPTSARKTITLDPNTPSWVRGVCRAVHVFLADSQSTDLREAGTVVPLEVTSGTDAPTQGKASGTDAQTDGEIS</sequence>
<evidence type="ECO:0008006" key="4">
    <source>
        <dbReference type="Google" id="ProtNLM"/>
    </source>
</evidence>
<protein>
    <recommendedName>
        <fullName evidence="4">Integrase core domain containing protein</fullName>
    </recommendedName>
</protein>
<dbReference type="EnsemblPlants" id="PGSC0003DMT400086382">
    <property type="protein sequence ID" value="PGSC0003DMT400086382"/>
    <property type="gene ID" value="PGSC0003DMG400035953"/>
</dbReference>
<evidence type="ECO:0000256" key="1">
    <source>
        <dbReference type="SAM" id="MobiDB-lite"/>
    </source>
</evidence>
<keyword evidence="3" id="KW-1185">Reference proteome</keyword>